<evidence type="ECO:0000313" key="2">
    <source>
        <dbReference type="Proteomes" id="UP001153555"/>
    </source>
</evidence>
<sequence length="105" mass="11352">MASMATESIEDPSMSRTDCSFDAIESGNSTIGDFPWKILCIGGGASPVSLVEFTNKRRPRRHGGGLLLVSLVNGYNAILVRLSSGDYAGCVVGCRDLRELREREN</sequence>
<proteinExistence type="predicted"/>
<dbReference type="EMBL" id="CACSLK010000214">
    <property type="protein sequence ID" value="CAA0805941.1"/>
    <property type="molecule type" value="Genomic_DNA"/>
</dbReference>
<reference evidence="1" key="1">
    <citation type="submission" date="2019-12" db="EMBL/GenBank/DDBJ databases">
        <authorList>
            <person name="Scholes J."/>
        </authorList>
    </citation>
    <scope>NUCLEOTIDE SEQUENCE</scope>
</reference>
<dbReference type="AlphaFoldDB" id="A0A9N7MH28"/>
<comment type="caution">
    <text evidence="1">The sequence shown here is derived from an EMBL/GenBank/DDBJ whole genome shotgun (WGS) entry which is preliminary data.</text>
</comment>
<dbReference type="Gene3D" id="2.60.110.10">
    <property type="entry name" value="Thaumatin"/>
    <property type="match status" value="1"/>
</dbReference>
<accession>A0A9N7MH28</accession>
<dbReference type="InterPro" id="IPR037176">
    <property type="entry name" value="Osmotin/thaumatin-like_sf"/>
</dbReference>
<dbReference type="SUPFAM" id="SSF49870">
    <property type="entry name" value="Osmotin, thaumatin-like protein"/>
    <property type="match status" value="1"/>
</dbReference>
<evidence type="ECO:0000313" key="1">
    <source>
        <dbReference type="EMBL" id="CAA0805941.1"/>
    </source>
</evidence>
<name>A0A9N7MH28_STRHE</name>
<gene>
    <name evidence="1" type="ORF">SHERM_00849</name>
</gene>
<protein>
    <submittedName>
        <fullName evidence="1">Pathogenesis-related protein 5</fullName>
    </submittedName>
</protein>
<organism evidence="1 2">
    <name type="scientific">Striga hermonthica</name>
    <name type="common">Purple witchweed</name>
    <name type="synonym">Buchnera hermonthica</name>
    <dbReference type="NCBI Taxonomy" id="68872"/>
    <lineage>
        <taxon>Eukaryota</taxon>
        <taxon>Viridiplantae</taxon>
        <taxon>Streptophyta</taxon>
        <taxon>Embryophyta</taxon>
        <taxon>Tracheophyta</taxon>
        <taxon>Spermatophyta</taxon>
        <taxon>Magnoliopsida</taxon>
        <taxon>eudicotyledons</taxon>
        <taxon>Gunneridae</taxon>
        <taxon>Pentapetalae</taxon>
        <taxon>asterids</taxon>
        <taxon>lamiids</taxon>
        <taxon>Lamiales</taxon>
        <taxon>Orobanchaceae</taxon>
        <taxon>Buchnereae</taxon>
        <taxon>Striga</taxon>
    </lineage>
</organism>
<dbReference type="Proteomes" id="UP001153555">
    <property type="component" value="Unassembled WGS sequence"/>
</dbReference>
<keyword evidence="2" id="KW-1185">Reference proteome</keyword>